<evidence type="ECO:0000256" key="2">
    <source>
        <dbReference type="ARBA" id="ARBA00004141"/>
    </source>
</evidence>
<dbReference type="GO" id="GO:0046872">
    <property type="term" value="F:metal ion binding"/>
    <property type="evidence" value="ECO:0007669"/>
    <property type="project" value="UniProtKB-KW"/>
</dbReference>
<keyword evidence="16" id="KW-1185">Reference proteome</keyword>
<dbReference type="Pfam" id="PF01794">
    <property type="entry name" value="Ferric_reduct"/>
    <property type="match status" value="1"/>
</dbReference>
<feature type="transmembrane region" description="Helical" evidence="13">
    <location>
        <begin position="100"/>
        <end position="121"/>
    </location>
</feature>
<keyword evidence="12 13" id="KW-0472">Membrane</keyword>
<dbReference type="Proteomes" id="UP000599074">
    <property type="component" value="Unassembled WGS sequence"/>
</dbReference>
<dbReference type="Gene3D" id="3.40.50.80">
    <property type="entry name" value="Nucleotide-binding domain of ferredoxin-NADP reductase (FNR) module"/>
    <property type="match status" value="1"/>
</dbReference>
<dbReference type="InterPro" id="IPR017938">
    <property type="entry name" value="Riboflavin_synthase-like_b-brl"/>
</dbReference>
<evidence type="ECO:0000256" key="4">
    <source>
        <dbReference type="ARBA" id="ARBA00022692"/>
    </source>
</evidence>
<keyword evidence="3" id="KW-0285">Flavoprotein</keyword>
<comment type="caution">
    <text evidence="15">The sequence shown here is derived from an EMBL/GenBank/DDBJ whole genome shotgun (WGS) entry which is preliminary data.</text>
</comment>
<name>A0A8J3TFZ8_9ACTN</name>
<evidence type="ECO:0000256" key="7">
    <source>
        <dbReference type="ARBA" id="ARBA00022827"/>
    </source>
</evidence>
<dbReference type="InterPro" id="IPR001433">
    <property type="entry name" value="OxRdtase_FAD/NAD-bd"/>
</dbReference>
<dbReference type="InterPro" id="IPR050415">
    <property type="entry name" value="MRET"/>
</dbReference>
<evidence type="ECO:0000256" key="9">
    <source>
        <dbReference type="ARBA" id="ARBA00023002"/>
    </source>
</evidence>
<keyword evidence="11" id="KW-0411">Iron-sulfur</keyword>
<feature type="transmembrane region" description="Helical" evidence="13">
    <location>
        <begin position="141"/>
        <end position="163"/>
    </location>
</feature>
<dbReference type="SUPFAM" id="SSF63380">
    <property type="entry name" value="Riboflavin synthase domain-like"/>
    <property type="match status" value="1"/>
</dbReference>
<dbReference type="Pfam" id="PF00175">
    <property type="entry name" value="NAD_binding_1"/>
    <property type="match status" value="1"/>
</dbReference>
<keyword evidence="8 13" id="KW-1133">Transmembrane helix</keyword>
<dbReference type="InterPro" id="IPR039261">
    <property type="entry name" value="FNR_nucleotide-bd"/>
</dbReference>
<dbReference type="PANTHER" id="PTHR47354">
    <property type="entry name" value="NADH OXIDOREDUCTASE HCR"/>
    <property type="match status" value="1"/>
</dbReference>
<proteinExistence type="predicted"/>
<keyword evidence="4 13" id="KW-0812">Transmembrane</keyword>
<keyword evidence="6" id="KW-0479">Metal-binding</keyword>
<keyword evidence="10" id="KW-0408">Iron</keyword>
<dbReference type="GO" id="GO:0016491">
    <property type="term" value="F:oxidoreductase activity"/>
    <property type="evidence" value="ECO:0007669"/>
    <property type="project" value="UniProtKB-KW"/>
</dbReference>
<feature type="domain" description="FAD-binding FR-type" evidence="14">
    <location>
        <begin position="230"/>
        <end position="330"/>
    </location>
</feature>
<comment type="cofactor">
    <cofactor evidence="1">
        <name>FAD</name>
        <dbReference type="ChEBI" id="CHEBI:57692"/>
    </cofactor>
</comment>
<feature type="transmembrane region" description="Helical" evidence="13">
    <location>
        <begin position="62"/>
        <end position="80"/>
    </location>
</feature>
<dbReference type="GO" id="GO:0050660">
    <property type="term" value="F:flavin adenine dinucleotide binding"/>
    <property type="evidence" value="ECO:0007669"/>
    <property type="project" value="TreeGrafter"/>
</dbReference>
<keyword evidence="7" id="KW-0274">FAD</keyword>
<dbReference type="CDD" id="cd06198">
    <property type="entry name" value="FNR_like_3"/>
    <property type="match status" value="1"/>
</dbReference>
<dbReference type="PROSITE" id="PS51384">
    <property type="entry name" value="FAD_FR"/>
    <property type="match status" value="1"/>
</dbReference>
<evidence type="ECO:0000313" key="15">
    <source>
        <dbReference type="EMBL" id="GII26455.1"/>
    </source>
</evidence>
<dbReference type="EMBL" id="BOON01000079">
    <property type="protein sequence ID" value="GII26455.1"/>
    <property type="molecule type" value="Genomic_DNA"/>
</dbReference>
<comment type="subcellular location">
    <subcellularLocation>
        <location evidence="2">Membrane</location>
        <topology evidence="2">Multi-pass membrane protein</topology>
    </subcellularLocation>
</comment>
<gene>
    <name evidence="15" type="ORF">Pme01_60520</name>
</gene>
<accession>A0A8J3TFZ8</accession>
<evidence type="ECO:0000256" key="12">
    <source>
        <dbReference type="ARBA" id="ARBA00023136"/>
    </source>
</evidence>
<keyword evidence="5" id="KW-0001">2Fe-2S</keyword>
<evidence type="ECO:0000256" key="6">
    <source>
        <dbReference type="ARBA" id="ARBA00022723"/>
    </source>
</evidence>
<dbReference type="Gene3D" id="2.40.30.10">
    <property type="entry name" value="Translation factors"/>
    <property type="match status" value="1"/>
</dbReference>
<protein>
    <submittedName>
        <fullName evidence="15">Oxidoreductase</fullName>
    </submittedName>
</protein>
<evidence type="ECO:0000256" key="1">
    <source>
        <dbReference type="ARBA" id="ARBA00001974"/>
    </source>
</evidence>
<evidence type="ECO:0000256" key="3">
    <source>
        <dbReference type="ARBA" id="ARBA00022630"/>
    </source>
</evidence>
<sequence length="462" mass="50628">MTTTTTTRVVRLSVGKGARPWGPDVLGAALASTVVVVVVLWARGSSLQDLTGWWTGVTSIGRLAGLVSSDLLLVQVLLMARVPWIERAYGQDRLARWHRLAGFTSFNLMLAHIALTTPGYAGSARTPVLRQAWMLATTYPGMLLATAGTAALVMVVATSILAARRRLRYESWHLLHLYAYLGAGLALPHQLWTGADFTAAPAARLYWWSAYGLCAGAVVVFRLGLPAWRTVRHRITVAAVVPEAPGVHSVYLRGRDLHRLGVRAGQFFQWRFLTGTCWSRAHPYSLSAAPRRDTLRITVKSLGDGSRDIAALRPGTRVLIEGPYGRLTADRHTARPVTMIASGIGITPLRALLEDLPYAPGDAVLLYRARSDADLVFRDELNRLAAVRGVRVVYLLGPRGRDGSWLPAGWDDDTTALRHLVPDIARQDVFVCGPAGWTQAALRAAKRARVPGDHIHLERFTW</sequence>
<evidence type="ECO:0000256" key="10">
    <source>
        <dbReference type="ARBA" id="ARBA00023004"/>
    </source>
</evidence>
<dbReference type="RefSeq" id="WP_239088549.1">
    <property type="nucleotide sequence ID" value="NZ_BOON01000079.1"/>
</dbReference>
<dbReference type="InterPro" id="IPR013130">
    <property type="entry name" value="Fe3_Rdtase_TM_dom"/>
</dbReference>
<reference evidence="15" key="1">
    <citation type="submission" date="2021-01" db="EMBL/GenBank/DDBJ databases">
        <title>Whole genome shotgun sequence of Planosporangium mesophilum NBRC 109066.</title>
        <authorList>
            <person name="Komaki H."/>
            <person name="Tamura T."/>
        </authorList>
    </citation>
    <scope>NUCLEOTIDE SEQUENCE</scope>
    <source>
        <strain evidence="15">NBRC 109066</strain>
    </source>
</reference>
<feature type="transmembrane region" description="Helical" evidence="13">
    <location>
        <begin position="175"/>
        <end position="193"/>
    </location>
</feature>
<organism evidence="15 16">
    <name type="scientific">Planosporangium mesophilum</name>
    <dbReference type="NCBI Taxonomy" id="689768"/>
    <lineage>
        <taxon>Bacteria</taxon>
        <taxon>Bacillati</taxon>
        <taxon>Actinomycetota</taxon>
        <taxon>Actinomycetes</taxon>
        <taxon>Micromonosporales</taxon>
        <taxon>Micromonosporaceae</taxon>
        <taxon>Planosporangium</taxon>
    </lineage>
</organism>
<dbReference type="GO" id="GO:0016020">
    <property type="term" value="C:membrane"/>
    <property type="evidence" value="ECO:0007669"/>
    <property type="project" value="UniProtKB-SubCell"/>
</dbReference>
<dbReference type="PANTHER" id="PTHR47354:SF8">
    <property type="entry name" value="1,2-PHENYLACETYL-COA EPOXIDASE, SUBUNIT E"/>
    <property type="match status" value="1"/>
</dbReference>
<feature type="transmembrane region" description="Helical" evidence="13">
    <location>
        <begin position="205"/>
        <end position="225"/>
    </location>
</feature>
<evidence type="ECO:0000256" key="11">
    <source>
        <dbReference type="ARBA" id="ARBA00023014"/>
    </source>
</evidence>
<evidence type="ECO:0000259" key="14">
    <source>
        <dbReference type="PROSITE" id="PS51384"/>
    </source>
</evidence>
<evidence type="ECO:0000313" key="16">
    <source>
        <dbReference type="Proteomes" id="UP000599074"/>
    </source>
</evidence>
<dbReference type="AlphaFoldDB" id="A0A8J3TFZ8"/>
<dbReference type="SUPFAM" id="SSF52343">
    <property type="entry name" value="Ferredoxin reductase-like, C-terminal NADP-linked domain"/>
    <property type="match status" value="1"/>
</dbReference>
<dbReference type="InterPro" id="IPR017927">
    <property type="entry name" value="FAD-bd_FR_type"/>
</dbReference>
<evidence type="ECO:0000256" key="5">
    <source>
        <dbReference type="ARBA" id="ARBA00022714"/>
    </source>
</evidence>
<evidence type="ECO:0000256" key="8">
    <source>
        <dbReference type="ARBA" id="ARBA00022989"/>
    </source>
</evidence>
<keyword evidence="9" id="KW-0560">Oxidoreductase</keyword>
<dbReference type="GO" id="GO:0051537">
    <property type="term" value="F:2 iron, 2 sulfur cluster binding"/>
    <property type="evidence" value="ECO:0007669"/>
    <property type="project" value="UniProtKB-KW"/>
</dbReference>
<evidence type="ECO:0000256" key="13">
    <source>
        <dbReference type="SAM" id="Phobius"/>
    </source>
</evidence>
<feature type="transmembrane region" description="Helical" evidence="13">
    <location>
        <begin position="21"/>
        <end position="42"/>
    </location>
</feature>